<protein>
    <recommendedName>
        <fullName evidence="4">Lipoprotein</fullName>
    </recommendedName>
</protein>
<evidence type="ECO:0000313" key="3">
    <source>
        <dbReference type="Proteomes" id="UP000076935"/>
    </source>
</evidence>
<keyword evidence="3" id="KW-1185">Reference proteome</keyword>
<evidence type="ECO:0008006" key="4">
    <source>
        <dbReference type="Google" id="ProtNLM"/>
    </source>
</evidence>
<keyword evidence="1" id="KW-0732">Signal</keyword>
<dbReference type="PROSITE" id="PS51257">
    <property type="entry name" value="PROKAR_LIPOPROTEIN"/>
    <property type="match status" value="1"/>
</dbReference>
<dbReference type="InterPro" id="IPR037873">
    <property type="entry name" value="BamE-like"/>
</dbReference>
<accession>A0A177LD44</accession>
<dbReference type="Proteomes" id="UP000076935">
    <property type="component" value="Unassembled WGS sequence"/>
</dbReference>
<dbReference type="EMBL" id="LQWY01000002">
    <property type="protein sequence ID" value="OAH63257.1"/>
    <property type="molecule type" value="Genomic_DNA"/>
</dbReference>
<comment type="caution">
    <text evidence="2">The sequence shown here is derived from an EMBL/GenBank/DDBJ whole genome shotgun (WGS) entry which is preliminary data.</text>
</comment>
<reference evidence="2 3" key="1">
    <citation type="submission" date="2016-01" db="EMBL/GenBank/DDBJ databases">
        <title>Investigation of taxonomic status of Bacillus aminovorans.</title>
        <authorList>
            <person name="Verma A."/>
            <person name="Pal Y."/>
            <person name="Krishnamurthi S."/>
        </authorList>
    </citation>
    <scope>NUCLEOTIDE SEQUENCE [LARGE SCALE GENOMIC DNA]</scope>
    <source>
        <strain evidence="2 3">DSM 1314</strain>
    </source>
</reference>
<organism evidence="2 3">
    <name type="scientific">Domibacillus aminovorans</name>
    <dbReference type="NCBI Taxonomy" id="29332"/>
    <lineage>
        <taxon>Bacteria</taxon>
        <taxon>Bacillati</taxon>
        <taxon>Bacillota</taxon>
        <taxon>Bacilli</taxon>
        <taxon>Bacillales</taxon>
        <taxon>Bacillaceae</taxon>
        <taxon>Domibacillus</taxon>
    </lineage>
</organism>
<proteinExistence type="predicted"/>
<dbReference type="Gene3D" id="3.30.1450.10">
    <property type="match status" value="1"/>
</dbReference>
<name>A0A177LD44_9BACI</name>
<dbReference type="AlphaFoldDB" id="A0A177LD44"/>
<evidence type="ECO:0000256" key="1">
    <source>
        <dbReference type="ARBA" id="ARBA00022729"/>
    </source>
</evidence>
<evidence type="ECO:0000313" key="2">
    <source>
        <dbReference type="EMBL" id="OAH63257.1"/>
    </source>
</evidence>
<gene>
    <name evidence="2" type="ORF">AWH49_06825</name>
</gene>
<sequence>MKLKVLVAAGIIALAGCGSDPATITTAEFKQLEEGMSFDEVEIIVGGKPEEIHEIPDSELIDYNYIGEDGVEKDATVSILFNDGKVDVITDLGLLTEDAPEDIAAAEEKSIDTSVFKFAKETEVTDAIDINKHVTVFVAMSEELAPGLAVQHVIKQTYDFLQQTDVEGAETITIAVTQGGQKIAMYIVQKDQFAPDAEKPMTDVVLAASKMEFMTPEVEAFGQSLGTW</sequence>
<dbReference type="RefSeq" id="WP_063964388.1">
    <property type="nucleotide sequence ID" value="NZ_JBCNAN010000078.1"/>
</dbReference>